<evidence type="ECO:0000256" key="6">
    <source>
        <dbReference type="ARBA" id="ARBA00022490"/>
    </source>
</evidence>
<comment type="similarity">
    <text evidence="3">Belongs to the FliH family.</text>
</comment>
<organism evidence="11 12">
    <name type="scientific">Nitrosomonas marina</name>
    <dbReference type="NCBI Taxonomy" id="917"/>
    <lineage>
        <taxon>Bacteria</taxon>
        <taxon>Pseudomonadati</taxon>
        <taxon>Pseudomonadota</taxon>
        <taxon>Betaproteobacteria</taxon>
        <taxon>Nitrosomonadales</taxon>
        <taxon>Nitrosomonadaceae</taxon>
        <taxon>Nitrosomonas</taxon>
    </lineage>
</organism>
<comment type="subcellular location">
    <subcellularLocation>
        <location evidence="2">Cytoplasm</location>
    </subcellularLocation>
</comment>
<evidence type="ECO:0000256" key="3">
    <source>
        <dbReference type="ARBA" id="ARBA00006602"/>
    </source>
</evidence>
<dbReference type="GO" id="GO:0071973">
    <property type="term" value="P:bacterial-type flagellum-dependent cell motility"/>
    <property type="evidence" value="ECO:0007669"/>
    <property type="project" value="InterPro"/>
</dbReference>
<evidence type="ECO:0000256" key="9">
    <source>
        <dbReference type="ARBA" id="ARBA00023225"/>
    </source>
</evidence>
<evidence type="ECO:0000313" key="12">
    <source>
        <dbReference type="Proteomes" id="UP000199345"/>
    </source>
</evidence>
<dbReference type="AlphaFoldDB" id="A0A1H9YJH0"/>
<dbReference type="PANTHER" id="PTHR34982">
    <property type="entry name" value="YOP PROTEINS TRANSLOCATION PROTEIN L"/>
    <property type="match status" value="1"/>
</dbReference>
<proteinExistence type="inferred from homology"/>
<dbReference type="GO" id="GO:0005829">
    <property type="term" value="C:cytosol"/>
    <property type="evidence" value="ECO:0007669"/>
    <property type="project" value="TreeGrafter"/>
</dbReference>
<keyword evidence="12" id="KW-1185">Reference proteome</keyword>
<dbReference type="PANTHER" id="PTHR34982:SF1">
    <property type="entry name" value="FLAGELLAR ASSEMBLY PROTEIN FLIH"/>
    <property type="match status" value="1"/>
</dbReference>
<gene>
    <name evidence="11" type="ORF">SAMN05216326_10233</name>
</gene>
<dbReference type="InterPro" id="IPR018035">
    <property type="entry name" value="Flagellar_FliH/T3SS_HrpE"/>
</dbReference>
<comment type="function">
    <text evidence="1">Needed for flagellar regrowth and assembly.</text>
</comment>
<dbReference type="EMBL" id="FOIA01000002">
    <property type="protein sequence ID" value="SES69208.1"/>
    <property type="molecule type" value="Genomic_DNA"/>
</dbReference>
<dbReference type="InterPro" id="IPR051472">
    <property type="entry name" value="T3SS_Stator/FliH"/>
</dbReference>
<protein>
    <recommendedName>
        <fullName evidence="4">Flagellar assembly protein FliH</fullName>
    </recommendedName>
</protein>
<evidence type="ECO:0000256" key="2">
    <source>
        <dbReference type="ARBA" id="ARBA00004496"/>
    </source>
</evidence>
<dbReference type="GO" id="GO:0015031">
    <property type="term" value="P:protein transport"/>
    <property type="evidence" value="ECO:0007669"/>
    <property type="project" value="UniProtKB-KW"/>
</dbReference>
<dbReference type="GO" id="GO:0009288">
    <property type="term" value="C:bacterial-type flagellum"/>
    <property type="evidence" value="ECO:0007669"/>
    <property type="project" value="InterPro"/>
</dbReference>
<evidence type="ECO:0000259" key="10">
    <source>
        <dbReference type="Pfam" id="PF02108"/>
    </source>
</evidence>
<evidence type="ECO:0000256" key="1">
    <source>
        <dbReference type="ARBA" id="ARBA00003041"/>
    </source>
</evidence>
<evidence type="ECO:0000313" key="11">
    <source>
        <dbReference type="EMBL" id="SES69208.1"/>
    </source>
</evidence>
<keyword evidence="9" id="KW-1006">Bacterial flagellum protein export</keyword>
<dbReference type="Proteomes" id="UP000199345">
    <property type="component" value="Unassembled WGS sequence"/>
</dbReference>
<accession>A0A1H9YJH0</accession>
<evidence type="ECO:0000256" key="4">
    <source>
        <dbReference type="ARBA" id="ARBA00016507"/>
    </source>
</evidence>
<sequence>MTITTVIPKAKLTSCERWKLNSFDTPKTEIPADHAQSDDSARNTAAAVNTNELEIIVQTAKEDGLKKGYDEGYKNGIEEGRNKGYLEGKQQGESEVKAELSQINSVFSNLNQQIQSIEQHIAQDMLTLAISLAKKMITQALTIHPELILPVVQEAARQLSGSEHDLQIFVHPDDAEIIRRYQNEQSAQVHWKIHEDTQQERGGCRLAAGGSEIDASMGTRWHRVLAAIGQNDDWIDK</sequence>
<keyword evidence="6" id="KW-0963">Cytoplasm</keyword>
<dbReference type="Pfam" id="PF02108">
    <property type="entry name" value="FliH"/>
    <property type="match status" value="1"/>
</dbReference>
<keyword evidence="11" id="KW-0966">Cell projection</keyword>
<keyword evidence="11" id="KW-0282">Flagellum</keyword>
<name>A0A1H9YJH0_9PROT</name>
<keyword evidence="7" id="KW-1005">Bacterial flagellum biogenesis</keyword>
<dbReference type="InterPro" id="IPR000563">
    <property type="entry name" value="Flag_FliH"/>
</dbReference>
<evidence type="ECO:0000256" key="5">
    <source>
        <dbReference type="ARBA" id="ARBA00022448"/>
    </source>
</evidence>
<dbReference type="PRINTS" id="PR01003">
    <property type="entry name" value="FLGFLIH"/>
</dbReference>
<dbReference type="GO" id="GO:0044781">
    <property type="term" value="P:bacterial-type flagellum organization"/>
    <property type="evidence" value="ECO:0007669"/>
    <property type="project" value="UniProtKB-KW"/>
</dbReference>
<dbReference type="OrthoDB" id="5296952at2"/>
<keyword evidence="5" id="KW-0813">Transport</keyword>
<feature type="domain" description="Flagellar assembly protein FliH/Type III secretion system HrpE" evidence="10">
    <location>
        <begin position="98"/>
        <end position="224"/>
    </location>
</feature>
<dbReference type="RefSeq" id="WP_090655405.1">
    <property type="nucleotide sequence ID" value="NZ_FOIA01000002.1"/>
</dbReference>
<dbReference type="GO" id="GO:0003774">
    <property type="term" value="F:cytoskeletal motor activity"/>
    <property type="evidence" value="ECO:0007669"/>
    <property type="project" value="InterPro"/>
</dbReference>
<keyword evidence="8" id="KW-0653">Protein transport</keyword>
<evidence type="ECO:0000256" key="7">
    <source>
        <dbReference type="ARBA" id="ARBA00022795"/>
    </source>
</evidence>
<evidence type="ECO:0000256" key="8">
    <source>
        <dbReference type="ARBA" id="ARBA00022927"/>
    </source>
</evidence>
<reference evidence="12" key="1">
    <citation type="submission" date="2016-10" db="EMBL/GenBank/DDBJ databases">
        <authorList>
            <person name="Varghese N."/>
            <person name="Submissions S."/>
        </authorList>
    </citation>
    <scope>NUCLEOTIDE SEQUENCE [LARGE SCALE GENOMIC DNA]</scope>
    <source>
        <strain evidence="12">Nm71</strain>
    </source>
</reference>
<keyword evidence="11" id="KW-0969">Cilium</keyword>